<evidence type="ECO:0000256" key="2">
    <source>
        <dbReference type="SAM" id="MobiDB-lite"/>
    </source>
</evidence>
<keyword evidence="1" id="KW-0175">Coiled coil</keyword>
<protein>
    <submittedName>
        <fullName evidence="3">Uncharacterized protein</fullName>
    </submittedName>
</protein>
<feature type="compositionally biased region" description="Basic and acidic residues" evidence="2">
    <location>
        <begin position="359"/>
        <end position="389"/>
    </location>
</feature>
<dbReference type="Proteomes" id="UP000037460">
    <property type="component" value="Unassembled WGS sequence"/>
</dbReference>
<reference evidence="4" key="1">
    <citation type="journal article" date="2015" name="PLoS Genet.">
        <title>Genome Sequence and Transcriptome Analyses of Chrysochromulina tobin: Metabolic Tools for Enhanced Algal Fitness in the Prominent Order Prymnesiales (Haptophyceae).</title>
        <authorList>
            <person name="Hovde B.T."/>
            <person name="Deodato C.R."/>
            <person name="Hunsperger H.M."/>
            <person name="Ryken S.A."/>
            <person name="Yost W."/>
            <person name="Jha R.K."/>
            <person name="Patterson J."/>
            <person name="Monnat R.J. Jr."/>
            <person name="Barlow S.B."/>
            <person name="Starkenburg S.R."/>
            <person name="Cattolico R.A."/>
        </authorList>
    </citation>
    <scope>NUCLEOTIDE SEQUENCE</scope>
    <source>
        <strain evidence="4">CCMP291</strain>
    </source>
</reference>
<name>A0A0M0JWW6_9EUKA</name>
<evidence type="ECO:0000313" key="4">
    <source>
        <dbReference type="Proteomes" id="UP000037460"/>
    </source>
</evidence>
<dbReference type="AlphaFoldDB" id="A0A0M0JWW6"/>
<organism evidence="3 4">
    <name type="scientific">Chrysochromulina tobinii</name>
    <dbReference type="NCBI Taxonomy" id="1460289"/>
    <lineage>
        <taxon>Eukaryota</taxon>
        <taxon>Haptista</taxon>
        <taxon>Haptophyta</taxon>
        <taxon>Prymnesiophyceae</taxon>
        <taxon>Prymnesiales</taxon>
        <taxon>Chrysochromulinaceae</taxon>
        <taxon>Chrysochromulina</taxon>
    </lineage>
</organism>
<keyword evidence="4" id="KW-1185">Reference proteome</keyword>
<feature type="region of interest" description="Disordered" evidence="2">
    <location>
        <begin position="359"/>
        <end position="418"/>
    </location>
</feature>
<feature type="region of interest" description="Disordered" evidence="2">
    <location>
        <begin position="206"/>
        <end position="234"/>
    </location>
</feature>
<feature type="coiled-coil region" evidence="1">
    <location>
        <begin position="274"/>
        <end position="358"/>
    </location>
</feature>
<feature type="compositionally biased region" description="Basic and acidic residues" evidence="2">
    <location>
        <begin position="206"/>
        <end position="216"/>
    </location>
</feature>
<proteinExistence type="predicted"/>
<feature type="compositionally biased region" description="Pro residues" evidence="2">
    <location>
        <begin position="88"/>
        <end position="100"/>
    </location>
</feature>
<comment type="caution">
    <text evidence="3">The sequence shown here is derived from an EMBL/GenBank/DDBJ whole genome shotgun (WGS) entry which is preliminary data.</text>
</comment>
<feature type="region of interest" description="Disordered" evidence="2">
    <location>
        <begin position="88"/>
        <end position="141"/>
    </location>
</feature>
<accession>A0A0M0JWW6</accession>
<dbReference type="EMBL" id="JWZX01002077">
    <property type="protein sequence ID" value="KOO31151.1"/>
    <property type="molecule type" value="Genomic_DNA"/>
</dbReference>
<evidence type="ECO:0000313" key="3">
    <source>
        <dbReference type="EMBL" id="KOO31151.1"/>
    </source>
</evidence>
<gene>
    <name evidence="3" type="ORF">Ctob_014633</name>
</gene>
<evidence type="ECO:0000256" key="1">
    <source>
        <dbReference type="SAM" id="Coils"/>
    </source>
</evidence>
<sequence>MAEEYEDDDFIEDIVEDEELSPAKPAAAKGSKPFGGAAVATGLTAGSKVDDMLSDFDALLANVKKQNAVRSFSTNLMQQASVPTAVPAPAPHVAIPPPAEPSSTLGSAAAPAKAGRRAGGGLSDPFGKPSAVSDPFSSRPTAVGDPFAKLASVNNAKKMLAYYAKEREMLRKKLQRARTADEQLGKLEAAVASTEASLAEAQRKGRELLRTQKDQQRLLAAGGSRDESARKLSELREDNRIAKERLRVRTEANEAEAHQIVLAEKRCADLQAGMGELERLYESHLRTAQEAAQRAEAEVAEKEQRALLLEAQAEAEAQQVEAHRLEHQQQRAKARSMARQLKAEVIRLEELLKDVLMERKRGELKAKQASERARAKGDKKARETPREARAPPVAPASPGGDDGDYDDDFEEVIDEDDN</sequence>
<feature type="compositionally biased region" description="Acidic residues" evidence="2">
    <location>
        <begin position="401"/>
        <end position="418"/>
    </location>
</feature>
<feature type="compositionally biased region" description="Basic and acidic residues" evidence="2">
    <location>
        <begin position="224"/>
        <end position="234"/>
    </location>
</feature>